<keyword evidence="4" id="KW-0560">Oxidoreductase</keyword>
<keyword evidence="2" id="KW-0285">Flavoprotein</keyword>
<dbReference type="VEuPathDB" id="AmoebaDB:EHI8A_169450"/>
<dbReference type="Gene3D" id="3.40.109.10">
    <property type="entry name" value="NADH Oxidase"/>
    <property type="match status" value="1"/>
</dbReference>
<accession>A0A5K1VT03</accession>
<dbReference type="InterPro" id="IPR000415">
    <property type="entry name" value="Nitroreductase-like"/>
</dbReference>
<dbReference type="Pfam" id="PF00881">
    <property type="entry name" value="Nitroreductase"/>
    <property type="match status" value="1"/>
</dbReference>
<dbReference type="VEuPathDB" id="AmoebaDB:EHI_106330"/>
<dbReference type="PANTHER" id="PTHR23026">
    <property type="entry name" value="NADPH NITROREDUCTASE"/>
    <property type="match status" value="1"/>
</dbReference>
<dbReference type="SUPFAM" id="SSF55469">
    <property type="entry name" value="FMN-dependent nitroreductase-like"/>
    <property type="match status" value="1"/>
</dbReference>
<evidence type="ECO:0000256" key="1">
    <source>
        <dbReference type="ARBA" id="ARBA00007118"/>
    </source>
</evidence>
<evidence type="ECO:0000256" key="3">
    <source>
        <dbReference type="ARBA" id="ARBA00022643"/>
    </source>
</evidence>
<dbReference type="Proteomes" id="UP000078387">
    <property type="component" value="Unassembled WGS sequence"/>
</dbReference>
<feature type="domain" description="Nitroreductase" evidence="5">
    <location>
        <begin position="5"/>
        <end position="152"/>
    </location>
</feature>
<name>A0A5K1VT03_ENTHI</name>
<evidence type="ECO:0000313" key="6">
    <source>
        <dbReference type="EMBL" id="GAT95778.1"/>
    </source>
</evidence>
<evidence type="ECO:0000313" key="7">
    <source>
        <dbReference type="Proteomes" id="UP000078387"/>
    </source>
</evidence>
<reference evidence="6 7" key="1">
    <citation type="submission" date="2016-05" db="EMBL/GenBank/DDBJ databases">
        <title>First whole genome sequencing of Entamoeba histolytica HM1:IMSS-clone-6.</title>
        <authorList>
            <person name="Mukherjee Avik.K."/>
            <person name="Izumyama S."/>
            <person name="Nakada-Tsukui K."/>
            <person name="Nozaki T."/>
        </authorList>
    </citation>
    <scope>NUCLEOTIDE SEQUENCE [LARGE SCALE GENOMIC DNA]</scope>
    <source>
        <strain evidence="6 7">HM1:IMSS clone 6</strain>
    </source>
</reference>
<dbReference type="EMBL" id="BDEQ01000001">
    <property type="protein sequence ID" value="GAT95778.1"/>
    <property type="molecule type" value="Genomic_DNA"/>
</dbReference>
<evidence type="ECO:0000259" key="5">
    <source>
        <dbReference type="Pfam" id="PF00881"/>
    </source>
</evidence>
<dbReference type="FunFam" id="3.40.109.10:FF:000030">
    <property type="entry name" value="Nitroreductase family protein"/>
    <property type="match status" value="1"/>
</dbReference>
<dbReference type="VEuPathDB" id="AmoebaDB:EHI7A_150520"/>
<protein>
    <submittedName>
        <fullName evidence="6">Nitroreductase family protein</fullName>
    </submittedName>
</protein>
<sequence length="172" mass="19754">MEALYRRSCRKFEDREVEREKVEQILKAGRFAPTGRNNQELIFHVIQNKELLQRLVKETQEAMRKSPEHAMMANNQITYGAPVAITMTCKKDMMRWAEFDCGFASQNMLVCCEMLGLGGLPLGIMRRTPEPWLKGLGCGDDEVLLLTIAIGYKDKSEEPHEKELKSEVVYIN</sequence>
<dbReference type="OMA" id="GIANIMC"/>
<comment type="similarity">
    <text evidence="1">Belongs to the nitroreductase family.</text>
</comment>
<organism evidence="6 7">
    <name type="scientific">Entamoeba histolytica</name>
    <dbReference type="NCBI Taxonomy" id="5759"/>
    <lineage>
        <taxon>Eukaryota</taxon>
        <taxon>Amoebozoa</taxon>
        <taxon>Evosea</taxon>
        <taxon>Archamoebae</taxon>
        <taxon>Mastigamoebida</taxon>
        <taxon>Entamoebidae</taxon>
        <taxon>Entamoeba</taxon>
    </lineage>
</organism>
<dbReference type="CDD" id="cd02136">
    <property type="entry name" value="PnbA_NfnB-like"/>
    <property type="match status" value="1"/>
</dbReference>
<evidence type="ECO:0000256" key="4">
    <source>
        <dbReference type="ARBA" id="ARBA00023002"/>
    </source>
</evidence>
<gene>
    <name evidence="6" type="ORF">CL6EHI_106330</name>
</gene>
<dbReference type="VEuPathDB" id="AmoebaDB:EHI5A_183520"/>
<keyword evidence="3" id="KW-0288">FMN</keyword>
<dbReference type="AlphaFoldDB" id="A0A5K1VT03"/>
<evidence type="ECO:0000256" key="2">
    <source>
        <dbReference type="ARBA" id="ARBA00022630"/>
    </source>
</evidence>
<dbReference type="InterPro" id="IPR029479">
    <property type="entry name" value="Nitroreductase"/>
</dbReference>
<comment type="caution">
    <text evidence="6">The sequence shown here is derived from an EMBL/GenBank/DDBJ whole genome shotgun (WGS) entry which is preliminary data.</text>
</comment>
<dbReference type="PANTHER" id="PTHR23026:SF90">
    <property type="entry name" value="IODOTYROSINE DEIODINASE 1"/>
    <property type="match status" value="1"/>
</dbReference>
<dbReference type="VEuPathDB" id="AmoebaDB:KM1_240000"/>
<dbReference type="InterPro" id="IPR050627">
    <property type="entry name" value="Nitroreductase/BluB"/>
</dbReference>
<proteinExistence type="inferred from homology"/>
<dbReference type="GO" id="GO:0016491">
    <property type="term" value="F:oxidoreductase activity"/>
    <property type="evidence" value="ECO:0007669"/>
    <property type="project" value="UniProtKB-KW"/>
</dbReference>